<comment type="caution">
    <text evidence="1">The sequence shown here is derived from an EMBL/GenBank/DDBJ whole genome shotgun (WGS) entry which is preliminary data.</text>
</comment>
<dbReference type="SUPFAM" id="SSF52047">
    <property type="entry name" value="RNI-like"/>
    <property type="match status" value="1"/>
</dbReference>
<organism evidence="1 2">
    <name type="scientific">Linnemannia gamsii</name>
    <dbReference type="NCBI Taxonomy" id="64522"/>
    <lineage>
        <taxon>Eukaryota</taxon>
        <taxon>Fungi</taxon>
        <taxon>Fungi incertae sedis</taxon>
        <taxon>Mucoromycota</taxon>
        <taxon>Mortierellomycotina</taxon>
        <taxon>Mortierellomycetes</taxon>
        <taxon>Mortierellales</taxon>
        <taxon>Mortierellaceae</taxon>
        <taxon>Linnemannia</taxon>
    </lineage>
</organism>
<sequence length="501" mass="55643">MNRPECDRDTYSSFLLLAEGLVKVLRANKNLERLQFKPHGRIPSSLLKALSQLDRLRLLSLNGWEDFQEYSLQLVLESCSSLSHLSLGENDFTRFTLESFSDDYSTAVASGAVGAGKKVDGVVVKLERYDDPIKGRHGSSARYVDQDLLDIHSKQPTLYRPSSPTSSTLPGLALERLRPQSDRPVPLYQYKSRQTSKTTALGSGLQSLSLHQSGLRQDFLENLTRQCPQLEHLSLLDGWGFYPSSRFAAILSESCPNLRRLEFRRQALDLQDEFFVSLCAQFPGLQWIHASKTGFSQAGLEAVRLSCHSIVSLNLDGARGIQSPSLDLLLRTCGSLRSLRAEGVVLNGRDLVKDSRWACRGLEALVIEIEIWATPTGGRSESVEEVRGRVYDHLSGLTRLQVLGLGGGHRVGGSTPGVDLTLGSGLAKLASLHCLEELHIRSLFRAIEVRDMAWMVESWPRFRRLEVGKSPAFARNKGGDNTNKAVEWLAHSRPGIDIRIL</sequence>
<dbReference type="EMBL" id="JAAAIN010001786">
    <property type="protein sequence ID" value="KAG0300223.1"/>
    <property type="molecule type" value="Genomic_DNA"/>
</dbReference>
<keyword evidence="2" id="KW-1185">Reference proteome</keyword>
<accession>A0A9P6QVU1</accession>
<dbReference type="Proteomes" id="UP000823405">
    <property type="component" value="Unassembled WGS sequence"/>
</dbReference>
<dbReference type="OrthoDB" id="27842at2759"/>
<dbReference type="Gene3D" id="3.80.10.10">
    <property type="entry name" value="Ribonuclease Inhibitor"/>
    <property type="match status" value="2"/>
</dbReference>
<reference evidence="1" key="1">
    <citation type="journal article" date="2020" name="Fungal Divers.">
        <title>Resolving the Mortierellaceae phylogeny through synthesis of multi-gene phylogenetics and phylogenomics.</title>
        <authorList>
            <person name="Vandepol N."/>
            <person name="Liber J."/>
            <person name="Desiro A."/>
            <person name="Na H."/>
            <person name="Kennedy M."/>
            <person name="Barry K."/>
            <person name="Grigoriev I.V."/>
            <person name="Miller A.N."/>
            <person name="O'Donnell K."/>
            <person name="Stajich J.E."/>
            <person name="Bonito G."/>
        </authorList>
    </citation>
    <scope>NUCLEOTIDE SEQUENCE</scope>
    <source>
        <strain evidence="1">NVP60</strain>
    </source>
</reference>
<dbReference type="PANTHER" id="PTHR13318">
    <property type="entry name" value="PARTNER OF PAIRED, ISOFORM B-RELATED"/>
    <property type="match status" value="1"/>
</dbReference>
<gene>
    <name evidence="1" type="ORF">BGZ97_003335</name>
</gene>
<dbReference type="InterPro" id="IPR032675">
    <property type="entry name" value="LRR_dom_sf"/>
</dbReference>
<evidence type="ECO:0000313" key="1">
    <source>
        <dbReference type="EMBL" id="KAG0300223.1"/>
    </source>
</evidence>
<proteinExistence type="predicted"/>
<evidence type="ECO:0008006" key="3">
    <source>
        <dbReference type="Google" id="ProtNLM"/>
    </source>
</evidence>
<evidence type="ECO:0000313" key="2">
    <source>
        <dbReference type="Proteomes" id="UP000823405"/>
    </source>
</evidence>
<dbReference type="GO" id="GO:0019005">
    <property type="term" value="C:SCF ubiquitin ligase complex"/>
    <property type="evidence" value="ECO:0007669"/>
    <property type="project" value="TreeGrafter"/>
</dbReference>
<dbReference type="GO" id="GO:0031146">
    <property type="term" value="P:SCF-dependent proteasomal ubiquitin-dependent protein catabolic process"/>
    <property type="evidence" value="ECO:0007669"/>
    <property type="project" value="TreeGrafter"/>
</dbReference>
<protein>
    <recommendedName>
        <fullName evidence="3">RNI-like protein</fullName>
    </recommendedName>
</protein>
<dbReference type="AlphaFoldDB" id="A0A9P6QVU1"/>
<name>A0A9P6QVU1_9FUNG</name>